<dbReference type="SMART" id="SM00388">
    <property type="entry name" value="HisKA"/>
    <property type="match status" value="1"/>
</dbReference>
<evidence type="ECO:0000256" key="1">
    <source>
        <dbReference type="ARBA" id="ARBA00000085"/>
    </source>
</evidence>
<evidence type="ECO:0000259" key="16">
    <source>
        <dbReference type="PROSITE" id="PS50885"/>
    </source>
</evidence>
<keyword evidence="7 14" id="KW-0812">Transmembrane</keyword>
<dbReference type="SUPFAM" id="SSF55874">
    <property type="entry name" value="ATPase domain of HSP90 chaperone/DNA topoisomerase II/histidine kinase"/>
    <property type="match status" value="1"/>
</dbReference>
<evidence type="ECO:0000256" key="6">
    <source>
        <dbReference type="ARBA" id="ARBA00022679"/>
    </source>
</evidence>
<organism evidence="17 18">
    <name type="scientific">Paenibacillus montaniterrae</name>
    <dbReference type="NCBI Taxonomy" id="429341"/>
    <lineage>
        <taxon>Bacteria</taxon>
        <taxon>Bacillati</taxon>
        <taxon>Bacillota</taxon>
        <taxon>Bacilli</taxon>
        <taxon>Bacillales</taxon>
        <taxon>Paenibacillaceae</taxon>
        <taxon>Paenibacillus</taxon>
    </lineage>
</organism>
<evidence type="ECO:0000256" key="7">
    <source>
        <dbReference type="ARBA" id="ARBA00022692"/>
    </source>
</evidence>
<feature type="domain" description="HAMP" evidence="16">
    <location>
        <begin position="176"/>
        <end position="230"/>
    </location>
</feature>
<evidence type="ECO:0000256" key="12">
    <source>
        <dbReference type="ARBA" id="ARBA00023012"/>
    </source>
</evidence>
<evidence type="ECO:0000313" key="17">
    <source>
        <dbReference type="EMBL" id="GIP16670.1"/>
    </source>
</evidence>
<dbReference type="EC" id="2.7.13.3" evidence="3"/>
<name>A0A920CXT8_9BACL</name>
<feature type="domain" description="Histidine kinase" evidence="15">
    <location>
        <begin position="238"/>
        <end position="455"/>
    </location>
</feature>
<comment type="catalytic activity">
    <reaction evidence="1">
        <text>ATP + protein L-histidine = ADP + protein N-phospho-L-histidine.</text>
        <dbReference type="EC" id="2.7.13.3"/>
    </reaction>
</comment>
<keyword evidence="8" id="KW-0547">Nucleotide-binding</keyword>
<evidence type="ECO:0000256" key="8">
    <source>
        <dbReference type="ARBA" id="ARBA00022741"/>
    </source>
</evidence>
<dbReference type="InterPro" id="IPR003661">
    <property type="entry name" value="HisK_dim/P_dom"/>
</dbReference>
<keyword evidence="5" id="KW-0597">Phosphoprotein</keyword>
<dbReference type="InterPro" id="IPR004358">
    <property type="entry name" value="Sig_transdc_His_kin-like_C"/>
</dbReference>
<dbReference type="Gene3D" id="1.10.287.130">
    <property type="match status" value="1"/>
</dbReference>
<dbReference type="AlphaFoldDB" id="A0A920CXT8"/>
<comment type="caution">
    <text evidence="17">The sequence shown here is derived from an EMBL/GenBank/DDBJ whole genome shotgun (WGS) entry which is preliminary data.</text>
</comment>
<proteinExistence type="predicted"/>
<dbReference type="SMART" id="SM00387">
    <property type="entry name" value="HATPase_c"/>
    <property type="match status" value="1"/>
</dbReference>
<dbReference type="FunFam" id="1.10.287.130:FF:000001">
    <property type="entry name" value="Two-component sensor histidine kinase"/>
    <property type="match status" value="1"/>
</dbReference>
<dbReference type="SUPFAM" id="SSF47384">
    <property type="entry name" value="Homodimeric domain of signal transducing histidine kinase"/>
    <property type="match status" value="1"/>
</dbReference>
<dbReference type="Gene3D" id="3.30.565.10">
    <property type="entry name" value="Histidine kinase-like ATPase, C-terminal domain"/>
    <property type="match status" value="1"/>
</dbReference>
<dbReference type="InterPro" id="IPR005467">
    <property type="entry name" value="His_kinase_dom"/>
</dbReference>
<dbReference type="SMART" id="SM00304">
    <property type="entry name" value="HAMP"/>
    <property type="match status" value="1"/>
</dbReference>
<keyword evidence="12" id="KW-0902">Two-component regulatory system</keyword>
<dbReference type="PANTHER" id="PTHR45436:SF5">
    <property type="entry name" value="SENSOR HISTIDINE KINASE TRCS"/>
    <property type="match status" value="1"/>
</dbReference>
<dbReference type="GO" id="GO:0005524">
    <property type="term" value="F:ATP binding"/>
    <property type="evidence" value="ECO:0007669"/>
    <property type="project" value="UniProtKB-KW"/>
</dbReference>
<sequence>MKLRSKIHLYTSVLFALLLIAASVTIYAAFSRMSISNELQQLKAEAQHAAADIMQRTDRLAIEELLRAYVPLNGMIAYVAQGDTPLVVTSASEWQLSKQTLQFHSMERLEKIELNQQSYGFVSIPVIAASGEVVNLQLMISLRELMGLLRMLRIVLLIVALCVMLPAVISSRVLGSVIMQPIAEMIKTMKQVAKSGNFVRLKQAGRSKDELLEMGESFNEMIALLESNYSRQEQFVANASHELKTPITVIESYASLLKRRLHQQPELLEESLEAIHSEAVRMKAMTEQLLLLAKPNRQWQIKLTEFDAVGVVERTAANFEKAYGRQVELQLAQQGAVMIVSDEDKLCQLLIILLDNARKYSEAAVTVAVSQQADGCCIAVKDSGIGIAEAELERVFEPFYRVDKARSRDESVLAGGIGLGLSLAKEIAEATGVRLELQSKEGVGTTAAIHIPAFSAKSNKSELQ</sequence>
<dbReference type="InterPro" id="IPR003594">
    <property type="entry name" value="HATPase_dom"/>
</dbReference>
<evidence type="ECO:0000256" key="9">
    <source>
        <dbReference type="ARBA" id="ARBA00022777"/>
    </source>
</evidence>
<dbReference type="PANTHER" id="PTHR45436">
    <property type="entry name" value="SENSOR HISTIDINE KINASE YKOH"/>
    <property type="match status" value="1"/>
</dbReference>
<accession>A0A920CXT8</accession>
<comment type="subcellular location">
    <subcellularLocation>
        <location evidence="2">Cell membrane</location>
        <topology evidence="2">Multi-pass membrane protein</topology>
    </subcellularLocation>
</comment>
<evidence type="ECO:0000256" key="14">
    <source>
        <dbReference type="SAM" id="Phobius"/>
    </source>
</evidence>
<evidence type="ECO:0000256" key="3">
    <source>
        <dbReference type="ARBA" id="ARBA00012438"/>
    </source>
</evidence>
<evidence type="ECO:0000256" key="10">
    <source>
        <dbReference type="ARBA" id="ARBA00022840"/>
    </source>
</evidence>
<evidence type="ECO:0000313" key="18">
    <source>
        <dbReference type="Proteomes" id="UP000683139"/>
    </source>
</evidence>
<dbReference type="Gene3D" id="6.10.340.10">
    <property type="match status" value="1"/>
</dbReference>
<evidence type="ECO:0000256" key="13">
    <source>
        <dbReference type="ARBA" id="ARBA00023136"/>
    </source>
</evidence>
<evidence type="ECO:0000256" key="4">
    <source>
        <dbReference type="ARBA" id="ARBA00022475"/>
    </source>
</evidence>
<dbReference type="Pfam" id="PF00512">
    <property type="entry name" value="HisKA"/>
    <property type="match status" value="1"/>
</dbReference>
<keyword evidence="11 14" id="KW-1133">Transmembrane helix</keyword>
<dbReference type="PROSITE" id="PS50885">
    <property type="entry name" value="HAMP"/>
    <property type="match status" value="1"/>
</dbReference>
<dbReference type="RefSeq" id="WP_213515079.1">
    <property type="nucleotide sequence ID" value="NZ_BOSE01000003.1"/>
</dbReference>
<dbReference type="Pfam" id="PF02518">
    <property type="entry name" value="HATPase_c"/>
    <property type="match status" value="1"/>
</dbReference>
<dbReference type="InterPro" id="IPR003660">
    <property type="entry name" value="HAMP_dom"/>
</dbReference>
<evidence type="ECO:0000256" key="5">
    <source>
        <dbReference type="ARBA" id="ARBA00022553"/>
    </source>
</evidence>
<keyword evidence="13 14" id="KW-0472">Membrane</keyword>
<evidence type="ECO:0000256" key="11">
    <source>
        <dbReference type="ARBA" id="ARBA00022989"/>
    </source>
</evidence>
<keyword evidence="10" id="KW-0067">ATP-binding</keyword>
<dbReference type="PRINTS" id="PR00344">
    <property type="entry name" value="BCTRLSENSOR"/>
</dbReference>
<dbReference type="CDD" id="cd06225">
    <property type="entry name" value="HAMP"/>
    <property type="match status" value="1"/>
</dbReference>
<dbReference type="InterPro" id="IPR036097">
    <property type="entry name" value="HisK_dim/P_sf"/>
</dbReference>
<dbReference type="CDD" id="cd00082">
    <property type="entry name" value="HisKA"/>
    <property type="match status" value="1"/>
</dbReference>
<dbReference type="GO" id="GO:0000155">
    <property type="term" value="F:phosphorelay sensor kinase activity"/>
    <property type="evidence" value="ECO:0007669"/>
    <property type="project" value="InterPro"/>
</dbReference>
<dbReference type="EMBL" id="BOSE01000003">
    <property type="protein sequence ID" value="GIP16670.1"/>
    <property type="molecule type" value="Genomic_DNA"/>
</dbReference>
<dbReference type="GO" id="GO:0005886">
    <property type="term" value="C:plasma membrane"/>
    <property type="evidence" value="ECO:0007669"/>
    <property type="project" value="UniProtKB-SubCell"/>
</dbReference>
<feature type="transmembrane region" description="Helical" evidence="14">
    <location>
        <begin position="154"/>
        <end position="179"/>
    </location>
</feature>
<dbReference type="Proteomes" id="UP000683139">
    <property type="component" value="Unassembled WGS sequence"/>
</dbReference>
<dbReference type="InterPro" id="IPR036890">
    <property type="entry name" value="HATPase_C_sf"/>
</dbReference>
<evidence type="ECO:0000256" key="2">
    <source>
        <dbReference type="ARBA" id="ARBA00004651"/>
    </source>
</evidence>
<dbReference type="PROSITE" id="PS50109">
    <property type="entry name" value="HIS_KIN"/>
    <property type="match status" value="1"/>
</dbReference>
<feature type="transmembrane region" description="Helical" evidence="14">
    <location>
        <begin position="7"/>
        <end position="30"/>
    </location>
</feature>
<keyword evidence="4" id="KW-1003">Cell membrane</keyword>
<dbReference type="InterPro" id="IPR050428">
    <property type="entry name" value="TCS_sensor_his_kinase"/>
</dbReference>
<evidence type="ECO:0000259" key="15">
    <source>
        <dbReference type="PROSITE" id="PS50109"/>
    </source>
</evidence>
<reference evidence="17" key="1">
    <citation type="submission" date="2021-03" db="EMBL/GenBank/DDBJ databases">
        <title>Antimicrobial resistance genes in bacteria isolated from Japanese honey, and their potential for conferring macrolide and lincosamide resistance in the American foulbrood pathogen Paenibacillus larvae.</title>
        <authorList>
            <person name="Okamoto M."/>
            <person name="Kumagai M."/>
            <person name="Kanamori H."/>
            <person name="Takamatsu D."/>
        </authorList>
    </citation>
    <scope>NUCLEOTIDE SEQUENCE</scope>
    <source>
        <strain evidence="17">J40TS1</strain>
    </source>
</reference>
<keyword evidence="18" id="KW-1185">Reference proteome</keyword>
<keyword evidence="9 17" id="KW-0418">Kinase</keyword>
<protein>
    <recommendedName>
        <fullName evidence="3">histidine kinase</fullName>
        <ecNumber evidence="3">2.7.13.3</ecNumber>
    </recommendedName>
</protein>
<keyword evidence="6" id="KW-0808">Transferase</keyword>
<feature type="transmembrane region" description="Helical" evidence="14">
    <location>
        <begin position="119"/>
        <end position="142"/>
    </location>
</feature>
<dbReference type="Pfam" id="PF00672">
    <property type="entry name" value="HAMP"/>
    <property type="match status" value="1"/>
</dbReference>
<gene>
    <name evidence="17" type="primary">ykoH_2</name>
    <name evidence="17" type="ORF">J40TS1_23120</name>
</gene>